<evidence type="ECO:0000313" key="2">
    <source>
        <dbReference type="EMBL" id="QCZ94057.1"/>
    </source>
</evidence>
<protein>
    <recommendedName>
        <fullName evidence="4">SMODS and SLOG-associating 2TM effector domain-containing protein</fullName>
    </recommendedName>
</protein>
<feature type="transmembrane region" description="Helical" evidence="1">
    <location>
        <begin position="400"/>
        <end position="422"/>
    </location>
</feature>
<dbReference type="RefSeq" id="WP_139756799.1">
    <property type="nucleotide sequence ID" value="NZ_CP039852.1"/>
</dbReference>
<keyword evidence="1" id="KW-0812">Transmembrane</keyword>
<gene>
    <name evidence="2" type="ORF">FBQ74_11475</name>
</gene>
<name>A0A5B7YEF4_9ALTE</name>
<evidence type="ECO:0000256" key="1">
    <source>
        <dbReference type="SAM" id="Phobius"/>
    </source>
</evidence>
<feature type="transmembrane region" description="Helical" evidence="1">
    <location>
        <begin position="571"/>
        <end position="592"/>
    </location>
</feature>
<feature type="transmembrane region" description="Helical" evidence="1">
    <location>
        <begin position="546"/>
        <end position="565"/>
    </location>
</feature>
<accession>A0A5B7YEF4</accession>
<dbReference type="Gene3D" id="3.40.50.450">
    <property type="match status" value="1"/>
</dbReference>
<sequence length="662" mass="75716">MPDRATTSLYQQFADSPLVPMTLRVGVAGHREHASINRNNDTLTRQITTLYSHINSQLKRCYQHEHAQTLYAKAEPLLRLTSSMADGADRLLLDPSLVKQDYELTCVLPFEAHEYAKDFDLYSQNTFFELLKKAHYGTAESKVLELDGRRDNADIAYRDCAEVLVKNCDVLIALYDGKDKGGYGTAWTTKLALSEKIPVIWIDIEHACELYFLHRENGETITEPFTASSLHKWLSHILLFDTLLSPPETTQKNDLTWRILQRFKVFATEPGLSLSSEVWPNFNDRGPIHMIRGRHSPLHNGFACLKKLLISSDKLKQEIHHDKAQLPPSVKLTEDEGSPQPGRFYSPASHAYFAAYLRADRLAGFYASMHRSTFMYIYLFGAAALIVAALAIAFSDPAIYGKTALFCAFIEMLLLLLIYLLYKRDHYTRLHDRWLEYRCIAEFLRPTLFLSIFSSHFPMRRFRDSEEVLGRNLLGHGGPERCWAYLYTETVLRWTGFSGRKMDQAYLADALNFTQKHWIHEQYHYHTHNAIATKQMARRLARISEGMFIATIIVVAAKILLTQYLPEFYAVSKLCGLLAAWLPVIGTTAFAIRNHAEFEISAQRSLSAREVLLGYHCKISALDSATLTFKEIENLLRELTAQSITETADWLEIYEVKDTETA</sequence>
<dbReference type="AlphaFoldDB" id="A0A5B7YEF4"/>
<dbReference type="Proteomes" id="UP000304912">
    <property type="component" value="Chromosome"/>
</dbReference>
<keyword evidence="3" id="KW-1185">Reference proteome</keyword>
<feature type="transmembrane region" description="Helical" evidence="1">
    <location>
        <begin position="375"/>
        <end position="394"/>
    </location>
</feature>
<organism evidence="2 3">
    <name type="scientific">Salinimonas iocasae</name>
    <dbReference type="NCBI Taxonomy" id="2572577"/>
    <lineage>
        <taxon>Bacteria</taxon>
        <taxon>Pseudomonadati</taxon>
        <taxon>Pseudomonadota</taxon>
        <taxon>Gammaproteobacteria</taxon>
        <taxon>Alteromonadales</taxon>
        <taxon>Alteromonadaceae</taxon>
        <taxon>Alteromonas/Salinimonas group</taxon>
        <taxon>Salinimonas</taxon>
    </lineage>
</organism>
<evidence type="ECO:0000313" key="3">
    <source>
        <dbReference type="Proteomes" id="UP000304912"/>
    </source>
</evidence>
<keyword evidence="1" id="KW-0472">Membrane</keyword>
<dbReference type="KEGG" id="salk:FBQ74_11475"/>
<dbReference type="OrthoDB" id="9150973at2"/>
<proteinExistence type="predicted"/>
<reference evidence="2 3" key="1">
    <citation type="submission" date="2019-04" db="EMBL/GenBank/DDBJ databases">
        <title>Salinimonas iocasae sp. nov., a halophilic bacterium isolated from the outer tube casing of tubeworms in Okinawa Trough.</title>
        <authorList>
            <person name="Zhang H."/>
            <person name="Wang H."/>
            <person name="Li C."/>
        </authorList>
    </citation>
    <scope>NUCLEOTIDE SEQUENCE [LARGE SCALE GENOMIC DNA]</scope>
    <source>
        <strain evidence="2 3">KX18D6</strain>
    </source>
</reference>
<evidence type="ECO:0008006" key="4">
    <source>
        <dbReference type="Google" id="ProtNLM"/>
    </source>
</evidence>
<keyword evidence="1" id="KW-1133">Transmembrane helix</keyword>
<dbReference type="EMBL" id="CP039852">
    <property type="protein sequence ID" value="QCZ94057.1"/>
    <property type="molecule type" value="Genomic_DNA"/>
</dbReference>
<dbReference type="SUPFAM" id="SSF102405">
    <property type="entry name" value="MCP/YpsA-like"/>
    <property type="match status" value="1"/>
</dbReference>